<organism evidence="2 3">
    <name type="scientific">Saltatorellus ferox</name>
    <dbReference type="NCBI Taxonomy" id="2528018"/>
    <lineage>
        <taxon>Bacteria</taxon>
        <taxon>Pseudomonadati</taxon>
        <taxon>Planctomycetota</taxon>
        <taxon>Planctomycetia</taxon>
        <taxon>Planctomycetia incertae sedis</taxon>
        <taxon>Saltatorellus</taxon>
    </lineage>
</organism>
<dbReference type="Proteomes" id="UP000320390">
    <property type="component" value="Chromosome"/>
</dbReference>
<dbReference type="EMBL" id="CP036434">
    <property type="protein sequence ID" value="QDV04647.1"/>
    <property type="molecule type" value="Genomic_DNA"/>
</dbReference>
<name>A0A518EKM8_9BACT</name>
<keyword evidence="1" id="KW-1133">Transmembrane helix</keyword>
<evidence type="ECO:0008006" key="4">
    <source>
        <dbReference type="Google" id="ProtNLM"/>
    </source>
</evidence>
<accession>A0A518EKM8</accession>
<evidence type="ECO:0000313" key="2">
    <source>
        <dbReference type="EMBL" id="QDV04647.1"/>
    </source>
</evidence>
<sequence>MWLAAFSAFAPLALAHDGPPYPICVDEVMGSITLSIWADPDVGEGTFYYYLDPPTGDVQVEARALFRGAAETEVSAISVDPQARAPYQQIGTLPFEQQGPWTLTFSLMDGGKALGEIELDVDVTPPGMGRLYLVWYAIPFLAAVAIWLRIFLASRTYLLPAVPPSGDSPV</sequence>
<feature type="transmembrane region" description="Helical" evidence="1">
    <location>
        <begin position="133"/>
        <end position="152"/>
    </location>
</feature>
<reference evidence="2 3" key="1">
    <citation type="submission" date="2019-02" db="EMBL/GenBank/DDBJ databases">
        <title>Deep-cultivation of Planctomycetes and their phenomic and genomic characterization uncovers novel biology.</title>
        <authorList>
            <person name="Wiegand S."/>
            <person name="Jogler M."/>
            <person name="Boedeker C."/>
            <person name="Pinto D."/>
            <person name="Vollmers J."/>
            <person name="Rivas-Marin E."/>
            <person name="Kohn T."/>
            <person name="Peeters S.H."/>
            <person name="Heuer A."/>
            <person name="Rast P."/>
            <person name="Oberbeckmann S."/>
            <person name="Bunk B."/>
            <person name="Jeske O."/>
            <person name="Meyerdierks A."/>
            <person name="Storesund J.E."/>
            <person name="Kallscheuer N."/>
            <person name="Luecker S."/>
            <person name="Lage O.M."/>
            <person name="Pohl T."/>
            <person name="Merkel B.J."/>
            <person name="Hornburger P."/>
            <person name="Mueller R.-W."/>
            <person name="Bruemmer F."/>
            <person name="Labrenz M."/>
            <person name="Spormann A.M."/>
            <person name="Op den Camp H."/>
            <person name="Overmann J."/>
            <person name="Amann R."/>
            <person name="Jetten M.S.M."/>
            <person name="Mascher T."/>
            <person name="Medema M.H."/>
            <person name="Devos D.P."/>
            <person name="Kaster A.-K."/>
            <person name="Ovreas L."/>
            <person name="Rohde M."/>
            <person name="Galperin M.Y."/>
            <person name="Jogler C."/>
        </authorList>
    </citation>
    <scope>NUCLEOTIDE SEQUENCE [LARGE SCALE GENOMIC DNA]</scope>
    <source>
        <strain evidence="2 3">Poly30</strain>
    </source>
</reference>
<evidence type="ECO:0000313" key="3">
    <source>
        <dbReference type="Proteomes" id="UP000320390"/>
    </source>
</evidence>
<proteinExistence type="predicted"/>
<protein>
    <recommendedName>
        <fullName evidence="4">YtkA-like domain-containing protein</fullName>
    </recommendedName>
</protein>
<keyword evidence="3" id="KW-1185">Reference proteome</keyword>
<evidence type="ECO:0000256" key="1">
    <source>
        <dbReference type="SAM" id="Phobius"/>
    </source>
</evidence>
<gene>
    <name evidence="2" type="ORF">Poly30_01380</name>
</gene>
<dbReference type="AlphaFoldDB" id="A0A518EKM8"/>
<keyword evidence="1" id="KW-0472">Membrane</keyword>
<keyword evidence="1" id="KW-0812">Transmembrane</keyword>